<dbReference type="InterPro" id="IPR005135">
    <property type="entry name" value="Endo/exonuclease/phosphatase"/>
</dbReference>
<dbReference type="RefSeq" id="XP_029649667.1">
    <property type="nucleotide sequence ID" value="XM_029793807.2"/>
</dbReference>
<feature type="compositionally biased region" description="Basic and acidic residues" evidence="1">
    <location>
        <begin position="149"/>
        <end position="158"/>
    </location>
</feature>
<dbReference type="Proteomes" id="UP000515154">
    <property type="component" value="Linkage group LG22"/>
</dbReference>
<feature type="compositionally biased region" description="Polar residues" evidence="1">
    <location>
        <begin position="564"/>
        <end position="580"/>
    </location>
</feature>
<feature type="compositionally biased region" description="Basic residues" evidence="1">
    <location>
        <begin position="243"/>
        <end position="253"/>
    </location>
</feature>
<gene>
    <name evidence="4" type="primary">LOC115223299</name>
</gene>
<name>A0A6P7TIV9_9MOLL</name>
<evidence type="ECO:0000256" key="1">
    <source>
        <dbReference type="SAM" id="MobiDB-lite"/>
    </source>
</evidence>
<feature type="region of interest" description="Disordered" evidence="1">
    <location>
        <begin position="1517"/>
        <end position="1544"/>
    </location>
</feature>
<feature type="compositionally biased region" description="Polar residues" evidence="1">
    <location>
        <begin position="1517"/>
        <end position="1543"/>
    </location>
</feature>
<evidence type="ECO:0000313" key="3">
    <source>
        <dbReference type="Proteomes" id="UP000515154"/>
    </source>
</evidence>
<feature type="compositionally biased region" description="Polar residues" evidence="1">
    <location>
        <begin position="915"/>
        <end position="930"/>
    </location>
</feature>
<feature type="compositionally biased region" description="Low complexity" evidence="1">
    <location>
        <begin position="8"/>
        <end position="64"/>
    </location>
</feature>
<feature type="compositionally biased region" description="Low complexity" evidence="1">
    <location>
        <begin position="1346"/>
        <end position="1360"/>
    </location>
</feature>
<feature type="compositionally biased region" description="Basic and acidic residues" evidence="1">
    <location>
        <begin position="349"/>
        <end position="363"/>
    </location>
</feature>
<feature type="compositionally biased region" description="Polar residues" evidence="1">
    <location>
        <begin position="794"/>
        <end position="827"/>
    </location>
</feature>
<feature type="compositionally biased region" description="Low complexity" evidence="1">
    <location>
        <begin position="458"/>
        <end position="478"/>
    </location>
</feature>
<dbReference type="InterPro" id="IPR050410">
    <property type="entry name" value="CCR4/nocturin_mRNA_transcr"/>
</dbReference>
<feature type="compositionally biased region" description="Basic and acidic residues" evidence="1">
    <location>
        <begin position="383"/>
        <end position="399"/>
    </location>
</feature>
<feature type="compositionally biased region" description="Polar residues" evidence="1">
    <location>
        <begin position="987"/>
        <end position="1025"/>
    </location>
</feature>
<feature type="compositionally biased region" description="Basic and acidic residues" evidence="1">
    <location>
        <begin position="412"/>
        <end position="430"/>
    </location>
</feature>
<feature type="domain" description="Endonuclease/exonuclease/phosphatase" evidence="2">
    <location>
        <begin position="1769"/>
        <end position="2084"/>
    </location>
</feature>
<feature type="compositionally biased region" description="Basic and acidic residues" evidence="1">
    <location>
        <begin position="1327"/>
        <end position="1338"/>
    </location>
</feature>
<dbReference type="Gene3D" id="3.60.10.10">
    <property type="entry name" value="Endonuclease/exonuclease/phosphatase"/>
    <property type="match status" value="1"/>
</dbReference>
<feature type="compositionally biased region" description="Basic and acidic residues" evidence="1">
    <location>
        <begin position="281"/>
        <end position="334"/>
    </location>
</feature>
<organism evidence="3 4">
    <name type="scientific">Octopus sinensis</name>
    <name type="common">East Asian common octopus</name>
    <dbReference type="NCBI Taxonomy" id="2607531"/>
    <lineage>
        <taxon>Eukaryota</taxon>
        <taxon>Metazoa</taxon>
        <taxon>Spiralia</taxon>
        <taxon>Lophotrochozoa</taxon>
        <taxon>Mollusca</taxon>
        <taxon>Cephalopoda</taxon>
        <taxon>Coleoidea</taxon>
        <taxon>Octopodiformes</taxon>
        <taxon>Octopoda</taxon>
        <taxon>Incirrata</taxon>
        <taxon>Octopodidae</taxon>
        <taxon>Octopus</taxon>
    </lineage>
</organism>
<feature type="region of interest" description="Disordered" evidence="1">
    <location>
        <begin position="1567"/>
        <end position="1664"/>
    </location>
</feature>
<feature type="region of interest" description="Disordered" evidence="1">
    <location>
        <begin position="1216"/>
        <end position="1242"/>
    </location>
</feature>
<feature type="compositionally biased region" description="Polar residues" evidence="1">
    <location>
        <begin position="1118"/>
        <end position="1128"/>
    </location>
</feature>
<feature type="region of interest" description="Disordered" evidence="1">
    <location>
        <begin position="1"/>
        <end position="495"/>
    </location>
</feature>
<feature type="compositionally biased region" description="Basic and acidic residues" evidence="1">
    <location>
        <begin position="1679"/>
        <end position="1688"/>
    </location>
</feature>
<dbReference type="KEGG" id="osn:115223299"/>
<feature type="compositionally biased region" description="Low complexity" evidence="1">
    <location>
        <begin position="1653"/>
        <end position="1664"/>
    </location>
</feature>
<feature type="compositionally biased region" description="Low complexity" evidence="1">
    <location>
        <begin position="1292"/>
        <end position="1306"/>
    </location>
</feature>
<feature type="compositionally biased region" description="Basic and acidic residues" evidence="1">
    <location>
        <begin position="1602"/>
        <end position="1619"/>
    </location>
</feature>
<dbReference type="SUPFAM" id="SSF56219">
    <property type="entry name" value="DNase I-like"/>
    <property type="match status" value="1"/>
</dbReference>
<proteinExistence type="predicted"/>
<feature type="compositionally biased region" description="Polar residues" evidence="1">
    <location>
        <begin position="1626"/>
        <end position="1639"/>
    </location>
</feature>
<keyword evidence="3" id="KW-1185">Reference proteome</keyword>
<feature type="compositionally biased region" description="Polar residues" evidence="1">
    <location>
        <begin position="848"/>
        <end position="891"/>
    </location>
</feature>
<dbReference type="InterPro" id="IPR036691">
    <property type="entry name" value="Endo/exonu/phosph_ase_sf"/>
</dbReference>
<reference evidence="4" key="1">
    <citation type="submission" date="2025-08" db="UniProtKB">
        <authorList>
            <consortium name="RefSeq"/>
        </authorList>
    </citation>
    <scope>IDENTIFICATION</scope>
</reference>
<protein>
    <submittedName>
        <fullName evidence="4">Mucin-17</fullName>
    </submittedName>
</protein>
<feature type="compositionally biased region" description="Polar residues" evidence="1">
    <location>
        <begin position="75"/>
        <end position="108"/>
    </location>
</feature>
<feature type="region of interest" description="Disordered" evidence="1">
    <location>
        <begin position="1679"/>
        <end position="1742"/>
    </location>
</feature>
<dbReference type="PANTHER" id="PTHR12121">
    <property type="entry name" value="CARBON CATABOLITE REPRESSOR PROTEIN 4"/>
    <property type="match status" value="1"/>
</dbReference>
<feature type="compositionally biased region" description="Acidic residues" evidence="1">
    <location>
        <begin position="121"/>
        <end position="133"/>
    </location>
</feature>
<dbReference type="GO" id="GO:0000175">
    <property type="term" value="F:3'-5'-RNA exonuclease activity"/>
    <property type="evidence" value="ECO:0007669"/>
    <property type="project" value="TreeGrafter"/>
</dbReference>
<feature type="compositionally biased region" description="Low complexity" evidence="1">
    <location>
        <begin position="1722"/>
        <end position="1737"/>
    </location>
</feature>
<evidence type="ECO:0000313" key="4">
    <source>
        <dbReference type="RefSeq" id="XP_029649667.1"/>
    </source>
</evidence>
<feature type="region of interest" description="Disordered" evidence="1">
    <location>
        <begin position="512"/>
        <end position="974"/>
    </location>
</feature>
<sequence>MPRRGEESSPAPRRSPRAAVKASASPSPIIRVSRSQSSSSAAKQSTPKTRAASPSPKGKAAAKGAKSKVKEETPKASQRSPRTPASKQSGDSKKTPASRTTARQSSAKSAAKGKGRQSKDAEEEEESSSEEETTTTPTTTTKGRSRSKSQSEAKETPTRGKAGRGQAAAAAAEKKGQSAATRKGKSPSVKEEEASAEEDQEKGKTQNKKPASADTEARTESRSRRSVGRKSEETVTEEVAKGRTARSRSRGQGKKAAEEEEVDSVIEEPKGRAARARSRGQSKEVSGEDASKSAEEEKETGKKESSDVVEESESKVVSDVKSESETKESSEDPVLKGMAKGSEQSISDSECRKRGHVEVEKSPECISPASKKKRVGKGAAETSPEKESTKVAPVPEEKAGATVEVNKSSSTVDHKPKLAESEKKAEEKKPIPAPVTLFTESKTTERIETDMEVDVVESPTKISQTPSPKKTPTKQPLSAVSSPKKAEPVAVQSTVTSTPTVMATAKMTTPSTGVIDLSKSPVKHQTEVHISKEAPVAAGLHSPVSAGHQQQRESPSKIPAKSPVNLTKTSEPVKTVSKSESIVIESAPKSSPILASVPKTEDLPVQSSLTKSNSETVSAKISKDVPDTSAPLKGSPLKSESVVTSSKAPHSGELKPHPLPSDKAVSDKTAKPSITQPLSMVSAKPPVIQAASAKTTIAMERTPPPQTTTNVTSPSSKPAAVPSVGSFPAKSPVKPELKSHTPSIMAYSPSKHFPETSQVGSLARSHVTMHGSPVKLASPVTSTFSPAKLPDHSTIPQRPSEGSSLAVPPSTTGVDLSSKQPGHSSPVTPKIMSYASSQSLPAKPSGPASLSTLSTKTSNVESFSGKPSPTPISSVRPTESLSMVSNIKTPPQSAPPKDKQPVTSGMPSEKAMITGNVSGASSGTRDISPSHTHDLSLKPPHASCTSYPISTPHTGFSKSVSSAHAPPTTAALPQRIPLCKPPVVTASPTKVTLKPNSPVSEVKHSVTSPSMYSKTSSQQSDTHCSSKPLPATQMSLKSVPQTAAEISTAPSLVTTHVDTKVVSSAAAEHKQSKPYYLDKPHVTASSMKPILPPDAAPPNPLYYSSSSKPPMSTSDMSASKSFSPTFPSNPMLMSAMPKTPSSPADSAAMSRHMGTMPPKPATQEAHHPSAGFAKLPGSPPVSIAASKPPMAHSAKPQITHMTGVVTAKAAVAHGTSISSSKPQITHMTGTVPPKVSSPSPALAKPPVTHMAGIALQKPQVTHLAGVAPPKPLIQSSESGLSSKPVVLHAMGSASKPISSHPSSQSPSVPPSPNKMETLSHGSNTSADTDRTKSLHEKSQPLPLYGMDPSKYMSSSKSSDPGCGRLPVDMTQKPYGGHYMPKSDGSNPYMPRPQGSPVSYAKGFNLEQKCEQLQHPQKSVVQTVRVSEPQEVNLSANKPKPLLATPGNTDQFKKETIDLKASAANSQDSFKVKSMVPDATVVGSKSLSGPHDKVPSLAVTSNPKTGVPITGCGALNVTTSSHDSKMMSSKPQHNTGSSVNTPQLNKPAYLAAGHPVSTFAPVSTPLLVTSSGSSKAESVDVINGTKTSTESQQVCDLSKKRKTDSSEEDTHSSKKARSAEEEANLVANGQKTSGSSQQASRIAGETKVNKTEPTQVSQSSTQSSSNVDALLTDYVVVNKDDVPPKDSVEVRQSLPKSQPSNPKPSLKHPLPTSQSTAPQLPKLSASSGLSCGPSGSSPNRDTLLSRTFRFNPALPSNAIMDKSRQFSVVSYNILADCHFYKVQKDRYPAEEKLFLELPARHKRLMAELSYIDADVVCLQEVEPEYYSKTLSPDMQKLGYEGFYKKRVHENYDEGETTFYKTSRFSDPENTAYSLKQLIDKDIQEMSLSEEVKESVRRFMCLPDVLLVTRLRCKNTGKFITVGNVHVNWGNFKLPNIQCVQIARAIREVVNRAGSDSNPHVICGDFNSSPKSPGYQLASEGYLADAMIQLLQSSKTMEMPDGSKSALVDHLWEGFQHTSSSLKSAYAVVQGNEPALTTMTLHTRECLDYVFYSSTSLEAVGVLQVPGKQSVLDCKFIPNRIFPSDHLSLKAVLAFK</sequence>
<dbReference type="Pfam" id="PF03372">
    <property type="entry name" value="Exo_endo_phos"/>
    <property type="match status" value="1"/>
</dbReference>
<evidence type="ECO:0000259" key="2">
    <source>
        <dbReference type="Pfam" id="PF03372"/>
    </source>
</evidence>
<feature type="region of interest" description="Disordered" evidence="1">
    <location>
        <begin position="1292"/>
        <end position="1398"/>
    </location>
</feature>
<dbReference type="PANTHER" id="PTHR12121:SF98">
    <property type="entry name" value="ENDONUCLEASE_EXONUCLEASE_PHOSPHATASE DOMAIN-CONTAINING PROTEIN"/>
    <property type="match status" value="1"/>
</dbReference>
<feature type="compositionally biased region" description="Polar residues" evidence="1">
    <location>
        <begin position="1583"/>
        <end position="1594"/>
    </location>
</feature>
<feature type="compositionally biased region" description="Polar residues" evidence="1">
    <location>
        <begin position="1216"/>
        <end position="1228"/>
    </location>
</feature>
<accession>A0A6P7TIV9</accession>
<feature type="region of interest" description="Disordered" evidence="1">
    <location>
        <begin position="1098"/>
        <end position="1168"/>
    </location>
</feature>
<feature type="compositionally biased region" description="Low complexity" evidence="1">
    <location>
        <begin position="1101"/>
        <end position="1117"/>
    </location>
</feature>
<feature type="compositionally biased region" description="Low complexity" evidence="1">
    <location>
        <begin position="711"/>
        <end position="726"/>
    </location>
</feature>
<feature type="compositionally biased region" description="Polar residues" evidence="1">
    <location>
        <begin position="1314"/>
        <end position="1326"/>
    </location>
</feature>
<feature type="compositionally biased region" description="Polar residues" evidence="1">
    <location>
        <begin position="943"/>
        <end position="962"/>
    </location>
</feature>
<feature type="compositionally biased region" description="Basic and acidic residues" evidence="1">
    <location>
        <begin position="215"/>
        <end position="241"/>
    </location>
</feature>
<feature type="region of interest" description="Disordered" evidence="1">
    <location>
        <begin position="987"/>
        <end position="1038"/>
    </location>
</feature>
<feature type="compositionally biased region" description="Polar residues" evidence="1">
    <location>
        <begin position="605"/>
        <end position="619"/>
    </location>
</feature>